<feature type="compositionally biased region" description="Low complexity" evidence="1">
    <location>
        <begin position="22"/>
        <end position="39"/>
    </location>
</feature>
<proteinExistence type="predicted"/>
<dbReference type="EMBL" id="PHIG01000018">
    <property type="protein sequence ID" value="PJK30723.1"/>
    <property type="molecule type" value="Genomic_DNA"/>
</dbReference>
<evidence type="ECO:0000313" key="4">
    <source>
        <dbReference type="EMBL" id="PJK30723.1"/>
    </source>
</evidence>
<comment type="caution">
    <text evidence="4">The sequence shown here is derived from an EMBL/GenBank/DDBJ whole genome shotgun (WGS) entry which is preliminary data.</text>
</comment>
<evidence type="ECO:0000256" key="1">
    <source>
        <dbReference type="SAM" id="MobiDB-lite"/>
    </source>
</evidence>
<evidence type="ECO:0000313" key="5">
    <source>
        <dbReference type="Proteomes" id="UP000229498"/>
    </source>
</evidence>
<reference evidence="4 5" key="1">
    <citation type="submission" date="2017-11" db="EMBL/GenBank/DDBJ databases">
        <title>Draft genome sequence of Rhizobiales bacterium SY3-13.</title>
        <authorList>
            <person name="Sun C."/>
        </authorList>
    </citation>
    <scope>NUCLEOTIDE SEQUENCE [LARGE SCALE GENOMIC DNA]</scope>
    <source>
        <strain evidence="4 5">SY3-13</strain>
    </source>
</reference>
<dbReference type="AlphaFoldDB" id="A0A2M9G4T5"/>
<evidence type="ECO:0008006" key="6">
    <source>
        <dbReference type="Google" id="ProtNLM"/>
    </source>
</evidence>
<organism evidence="4 5">
    <name type="scientific">Minwuia thermotolerans</name>
    <dbReference type="NCBI Taxonomy" id="2056226"/>
    <lineage>
        <taxon>Bacteria</taxon>
        <taxon>Pseudomonadati</taxon>
        <taxon>Pseudomonadota</taxon>
        <taxon>Alphaproteobacteria</taxon>
        <taxon>Minwuiales</taxon>
        <taxon>Minwuiaceae</taxon>
        <taxon>Minwuia</taxon>
    </lineage>
</organism>
<evidence type="ECO:0000313" key="3">
    <source>
        <dbReference type="EMBL" id="PJK30500.1"/>
    </source>
</evidence>
<dbReference type="OrthoDB" id="7353918at2"/>
<keyword evidence="5" id="KW-1185">Reference proteome</keyword>
<accession>A0A2M9G4T5</accession>
<feature type="region of interest" description="Disordered" evidence="1">
    <location>
        <begin position="1"/>
        <end position="40"/>
    </location>
</feature>
<dbReference type="Pfam" id="PF06252">
    <property type="entry name" value="GemA"/>
    <property type="match status" value="1"/>
</dbReference>
<evidence type="ECO:0000313" key="2">
    <source>
        <dbReference type="EMBL" id="PJK29315.1"/>
    </source>
</evidence>
<dbReference type="EMBL" id="PHIG01000025">
    <property type="protein sequence ID" value="PJK30500.1"/>
    <property type="molecule type" value="Genomic_DNA"/>
</dbReference>
<sequence length="284" mass="31358">MVRLAGPGFQTDQHRPEADLDPALPQGAGAARRLRGTGPMTVPANRKALLAKSAIAVKQLGIEEADFRDLLEARYGARSRTKLSDDQLVDLVEHFRSQGFRPAKKARARRPSATPGARASSGMLSKIRALWISGWHLGVVRDRSDEALSAWARNVTRVERAEWQHGEDAMKVVEGLKDFLSREAGVAWNEWGFAGRPPEGLRPAMRDRLAVLAAQGRKLHELGRFETGDAFYVAAAIGRTARPKDHYPPRLDELSAEELDRVIAAFGRRIRRAEGIPEDRAGHG</sequence>
<dbReference type="Proteomes" id="UP000229498">
    <property type="component" value="Unassembled WGS sequence"/>
</dbReference>
<gene>
    <name evidence="4" type="ORF">CVT23_04970</name>
    <name evidence="3" type="ORF">CVT23_06020</name>
    <name evidence="2" type="ORF">CVT23_11975</name>
</gene>
<dbReference type="EMBL" id="PHIG01000033">
    <property type="protein sequence ID" value="PJK29315.1"/>
    <property type="molecule type" value="Genomic_DNA"/>
</dbReference>
<protein>
    <recommendedName>
        <fullName evidence="6">Regulatory protein GemA</fullName>
    </recommendedName>
</protein>
<name>A0A2M9G4T5_9PROT</name>
<dbReference type="InterPro" id="IPR009363">
    <property type="entry name" value="Phage_Mu_Gp16"/>
</dbReference>